<accession>A0AAN9VFA1</accession>
<dbReference type="EMBL" id="JAZDUA010000220">
    <property type="protein sequence ID" value="KAK7863800.1"/>
    <property type="molecule type" value="Genomic_DNA"/>
</dbReference>
<keyword evidence="1" id="KW-0812">Transmembrane</keyword>
<dbReference type="AlphaFoldDB" id="A0AAN9VFA1"/>
<name>A0AAN9VFA1_9ORTH</name>
<feature type="transmembrane region" description="Helical" evidence="1">
    <location>
        <begin position="20"/>
        <end position="37"/>
    </location>
</feature>
<proteinExistence type="predicted"/>
<dbReference type="Proteomes" id="UP001378592">
    <property type="component" value="Unassembled WGS sequence"/>
</dbReference>
<feature type="transmembrane region" description="Helical" evidence="1">
    <location>
        <begin position="269"/>
        <end position="292"/>
    </location>
</feature>
<keyword evidence="3" id="KW-1185">Reference proteome</keyword>
<keyword evidence="1" id="KW-0472">Membrane</keyword>
<keyword evidence="1" id="KW-1133">Transmembrane helix</keyword>
<evidence type="ECO:0000313" key="2">
    <source>
        <dbReference type="EMBL" id="KAK7863800.1"/>
    </source>
</evidence>
<sequence>MRMTEIVQILDREDRCVRVVLLIFAVIQMLLLSALLLPEDPVILEIQPLPGFGGKVHRALTTADPAPQDMTKANAILTTDRTEANPTSNTTTTENGDRIAAEPRDTITTGDEGIGPAGTVINSRTWQEVVPKLYDQPPASGTEVKSSDITKIGNKEEYKFVPFPGSTRVAKQIQPPNAIRLLCEKATKANKEKSVTAAARFGQGWKDTIAGRFFRYDVAGAKVNRPQPSAANDLGQREALPAMNGLALLPLLDRLYWAAQRERVRTAHVASAAATAAVLQGLAVACPVVLLLKAKYWG</sequence>
<reference evidence="2 3" key="1">
    <citation type="submission" date="2024-03" db="EMBL/GenBank/DDBJ databases">
        <title>The genome assembly and annotation of the cricket Gryllus longicercus Weissman &amp; Gray.</title>
        <authorList>
            <person name="Szrajer S."/>
            <person name="Gray D."/>
            <person name="Ylla G."/>
        </authorList>
    </citation>
    <scope>NUCLEOTIDE SEQUENCE [LARGE SCALE GENOMIC DNA]</scope>
    <source>
        <strain evidence="2">DAG 2021-001</strain>
        <tissue evidence="2">Whole body minus gut</tissue>
    </source>
</reference>
<protein>
    <submittedName>
        <fullName evidence="2">Uncharacterized protein</fullName>
    </submittedName>
</protein>
<evidence type="ECO:0000256" key="1">
    <source>
        <dbReference type="SAM" id="Phobius"/>
    </source>
</evidence>
<organism evidence="2 3">
    <name type="scientific">Gryllus longicercus</name>
    <dbReference type="NCBI Taxonomy" id="2509291"/>
    <lineage>
        <taxon>Eukaryota</taxon>
        <taxon>Metazoa</taxon>
        <taxon>Ecdysozoa</taxon>
        <taxon>Arthropoda</taxon>
        <taxon>Hexapoda</taxon>
        <taxon>Insecta</taxon>
        <taxon>Pterygota</taxon>
        <taxon>Neoptera</taxon>
        <taxon>Polyneoptera</taxon>
        <taxon>Orthoptera</taxon>
        <taxon>Ensifera</taxon>
        <taxon>Gryllidea</taxon>
        <taxon>Grylloidea</taxon>
        <taxon>Gryllidae</taxon>
        <taxon>Gryllinae</taxon>
        <taxon>Gryllus</taxon>
    </lineage>
</organism>
<gene>
    <name evidence="2" type="ORF">R5R35_005414</name>
</gene>
<evidence type="ECO:0000313" key="3">
    <source>
        <dbReference type="Proteomes" id="UP001378592"/>
    </source>
</evidence>
<comment type="caution">
    <text evidence="2">The sequence shown here is derived from an EMBL/GenBank/DDBJ whole genome shotgun (WGS) entry which is preliminary data.</text>
</comment>